<feature type="region of interest" description="Disordered" evidence="2">
    <location>
        <begin position="168"/>
        <end position="211"/>
    </location>
</feature>
<dbReference type="Proteomes" id="UP001207626">
    <property type="component" value="Unassembled WGS sequence"/>
</dbReference>
<feature type="compositionally biased region" description="Polar residues" evidence="2">
    <location>
        <begin position="172"/>
        <end position="183"/>
    </location>
</feature>
<organism evidence="5 6">
    <name type="scientific">Paenibacillus apiarius</name>
    <dbReference type="NCBI Taxonomy" id="46240"/>
    <lineage>
        <taxon>Bacteria</taxon>
        <taxon>Bacillati</taxon>
        <taxon>Bacillota</taxon>
        <taxon>Bacilli</taxon>
        <taxon>Bacillales</taxon>
        <taxon>Paenibacillaceae</taxon>
        <taxon>Paenibacillus</taxon>
    </lineage>
</organism>
<feature type="signal peptide" evidence="3">
    <location>
        <begin position="1"/>
        <end position="25"/>
    </location>
</feature>
<evidence type="ECO:0000313" key="6">
    <source>
        <dbReference type="Proteomes" id="UP001207626"/>
    </source>
</evidence>
<evidence type="ECO:0000259" key="4">
    <source>
        <dbReference type="Pfam" id="PF04536"/>
    </source>
</evidence>
<protein>
    <submittedName>
        <fullName evidence="5">TPM domain-containing protein</fullName>
    </submittedName>
</protein>
<evidence type="ECO:0000313" key="5">
    <source>
        <dbReference type="EMBL" id="MCY9521721.1"/>
    </source>
</evidence>
<evidence type="ECO:0000256" key="2">
    <source>
        <dbReference type="SAM" id="MobiDB-lite"/>
    </source>
</evidence>
<feature type="domain" description="TPM" evidence="4">
    <location>
        <begin position="35"/>
        <end position="160"/>
    </location>
</feature>
<feature type="coiled-coil region" evidence="1">
    <location>
        <begin position="594"/>
        <end position="642"/>
    </location>
</feature>
<feature type="chain" id="PRO_5045721609" evidence="3">
    <location>
        <begin position="26"/>
        <end position="865"/>
    </location>
</feature>
<feature type="compositionally biased region" description="Basic and acidic residues" evidence="2">
    <location>
        <begin position="790"/>
        <end position="815"/>
    </location>
</feature>
<dbReference type="EMBL" id="JAMDLW010000026">
    <property type="protein sequence ID" value="MCY9521721.1"/>
    <property type="molecule type" value="Genomic_DNA"/>
</dbReference>
<feature type="coiled-coil region" evidence="1">
    <location>
        <begin position="698"/>
        <end position="732"/>
    </location>
</feature>
<dbReference type="Gene3D" id="3.10.310.50">
    <property type="match status" value="1"/>
</dbReference>
<evidence type="ECO:0000256" key="3">
    <source>
        <dbReference type="SAM" id="SignalP"/>
    </source>
</evidence>
<gene>
    <name evidence="5" type="ORF">M5X09_18965</name>
</gene>
<dbReference type="RefSeq" id="WP_087432507.1">
    <property type="nucleotide sequence ID" value="NZ_JAMDLV010000055.1"/>
</dbReference>
<keyword evidence="1" id="KW-0175">Coiled coil</keyword>
<dbReference type="InterPro" id="IPR007621">
    <property type="entry name" value="TPM_dom"/>
</dbReference>
<dbReference type="Pfam" id="PF04536">
    <property type="entry name" value="TPM_phosphatase"/>
    <property type="match status" value="1"/>
</dbReference>
<sequence length="865" mass="97606">MKHAQRLFLLMIVMCLAFPSIIAAANIPAKKGLIQDTAKMLSKEAIPQIEKAAQGKLYTFYVLTIATLGGADPASYATDVYTKWGLGTDDILLLLSKEDRRIEMNFNNAMLQEKIDALPNDLNGDGKTDQKLTEFVDANFIPHAKEGNFAKASIQLMKATHALKPVEPVASETGTEAKPSTNDKAPAVQDESSVQQHSTEHASPSSDKQVQPELAVNAKINWSLVIAVAVTLLLLAALAEIGFQALRLRGIRKKLPKLMVQANHGMEGIQPFVGLSQGETLQTAKSIDHQLSNMLVRLNGLEQSFLRIQMREWLLPRLRKRLKSVLTEIAEMTGQATELAQQIAHIEEVDRTLKQTIADADSRLDTLKTALAAEQANRGWPLAGLAIRQDAIEAELGKSKQLEIFDPLGAEHRVNHANETLLRLEQDVTSISSFADLYRSFPNEMGACRQHFEQIIQEHRLKLVRIDPYGHVEQARQANEQMLACLQQGEMPEVARQVELMRQLLIEAVQMTQRQADLKIKNASDIALIVSKLAGYPQQDEHLQGLTEQVRRMYRTKHWEQAWHDYRDKVPYTADIAESLRQVQHWCDEEVQEYEMARKELDQMLHTLAELDEQAEHYAQLVRKLDSMLEEARRKQAAAETAYAKGRQAISRHRLVHVWSRQENSLAKLQSGLQQLFADEPYDLVLLAEVSNQFVAEAEQYLGEIERAAVQKRNAEHEIDRLESRYHSVHSRVRRKINVSPYQSQYSSVNNEISHLMRLGAYDQAARSAATLAGIITAMDRAYDEVIREERRQEERRREAERRERERERERERQTQQRNNQSSSGSSWIGGSNSSGGSSWGDSSNSSSGSNWSNKNNNSSGGSNS</sequence>
<proteinExistence type="predicted"/>
<keyword evidence="3" id="KW-0732">Signal</keyword>
<reference evidence="5 6" key="1">
    <citation type="submission" date="2022-05" db="EMBL/GenBank/DDBJ databases">
        <title>Genome Sequencing of Bee-Associated Microbes.</title>
        <authorList>
            <person name="Dunlap C."/>
        </authorList>
    </citation>
    <scope>NUCLEOTIDE SEQUENCE [LARGE SCALE GENOMIC DNA]</scope>
    <source>
        <strain evidence="5 6">NRRL NRS-1438</strain>
    </source>
</reference>
<comment type="caution">
    <text evidence="5">The sequence shown here is derived from an EMBL/GenBank/DDBJ whole genome shotgun (WGS) entry which is preliminary data.</text>
</comment>
<feature type="compositionally biased region" description="Polar residues" evidence="2">
    <location>
        <begin position="190"/>
        <end position="209"/>
    </location>
</feature>
<keyword evidence="6" id="KW-1185">Reference proteome</keyword>
<feature type="region of interest" description="Disordered" evidence="2">
    <location>
        <begin position="790"/>
        <end position="865"/>
    </location>
</feature>
<evidence type="ECO:0000256" key="1">
    <source>
        <dbReference type="SAM" id="Coils"/>
    </source>
</evidence>
<name>A0ABT4DWI5_9BACL</name>
<feature type="compositionally biased region" description="Low complexity" evidence="2">
    <location>
        <begin position="816"/>
        <end position="865"/>
    </location>
</feature>
<accession>A0ABT4DWI5</accession>